<name>A0A0C5VI18_9GAMM</name>
<evidence type="ECO:0000313" key="3">
    <source>
        <dbReference type="EMBL" id="AJQ94287.1"/>
    </source>
</evidence>
<reference evidence="3 4" key="1">
    <citation type="submission" date="2014-01" db="EMBL/GenBank/DDBJ databases">
        <title>Full genme sequencing of cellulolytic bacterium Gynuella sunshinyii YC6258T gen. nov., sp. nov.</title>
        <authorList>
            <person name="Khan H."/>
            <person name="Chung E.J."/>
            <person name="Chung Y.R."/>
        </authorList>
    </citation>
    <scope>NUCLEOTIDE SEQUENCE [LARGE SCALE GENOMIC DNA]</scope>
    <source>
        <strain evidence="3 4">YC6258</strain>
    </source>
</reference>
<dbReference type="InterPro" id="IPR020904">
    <property type="entry name" value="Sc_DH/Rdtase_CS"/>
</dbReference>
<dbReference type="SUPFAM" id="SSF51735">
    <property type="entry name" value="NAD(P)-binding Rossmann-fold domains"/>
    <property type="match status" value="1"/>
</dbReference>
<dbReference type="EMBL" id="CP007142">
    <property type="protein sequence ID" value="AJQ94287.1"/>
    <property type="molecule type" value="Genomic_DNA"/>
</dbReference>
<dbReference type="Pfam" id="PF13561">
    <property type="entry name" value="adh_short_C2"/>
    <property type="match status" value="1"/>
</dbReference>
<dbReference type="PROSITE" id="PS00061">
    <property type="entry name" value="ADH_SHORT"/>
    <property type="match status" value="1"/>
</dbReference>
<dbReference type="GO" id="GO:0016491">
    <property type="term" value="F:oxidoreductase activity"/>
    <property type="evidence" value="ECO:0007669"/>
    <property type="project" value="UniProtKB-KW"/>
</dbReference>
<dbReference type="Proteomes" id="UP000032266">
    <property type="component" value="Chromosome"/>
</dbReference>
<gene>
    <name evidence="3" type="ORF">YC6258_02249</name>
</gene>
<dbReference type="HOGENOM" id="CLU_010194_1_3_6"/>
<dbReference type="PRINTS" id="PR00080">
    <property type="entry name" value="SDRFAMILY"/>
</dbReference>
<evidence type="ECO:0000313" key="4">
    <source>
        <dbReference type="Proteomes" id="UP000032266"/>
    </source>
</evidence>
<protein>
    <submittedName>
        <fullName evidence="3">Dehydrogenases with different specificities (Related to short-chain alcohol dehydrogenase)</fullName>
    </submittedName>
</protein>
<dbReference type="KEGG" id="gsn:YC6258_02249"/>
<sequence>MATILITGAAHRLGAETARYFHKEGYNVVIHCSGSTRRGQELVDTLNHLRPNSAALVRADLNHPDQINEMAEQAVAAFQEMHILVNNASTFYPTPFIDANLTQWQDLMEINLQAPFFLSRALYPELKKNKGSIVNMVDIHGIRPLREHNIYSMAKSGLIALTKSLALELAPDIRVNAVAPGAILWPEQESAMSDQAKQNILEKVPMKRTGAAIDIAEAVWFLGHQAQYITGQILAVDGGRTLSQ</sequence>
<keyword evidence="4" id="KW-1185">Reference proteome</keyword>
<comment type="similarity">
    <text evidence="1">Belongs to the short-chain dehydrogenases/reductases (SDR) family.</text>
</comment>
<dbReference type="PANTHER" id="PTHR43639:SF1">
    <property type="entry name" value="SHORT-CHAIN DEHYDROGENASE_REDUCTASE FAMILY PROTEIN"/>
    <property type="match status" value="1"/>
</dbReference>
<dbReference type="RefSeq" id="WP_245627029.1">
    <property type="nucleotide sequence ID" value="NZ_CP007142.1"/>
</dbReference>
<dbReference type="NCBIfam" id="NF006598">
    <property type="entry name" value="PRK09135.1"/>
    <property type="match status" value="1"/>
</dbReference>
<dbReference type="PATRIC" id="fig|1445510.3.peg.2207"/>
<organism evidence="3 4">
    <name type="scientific">Gynuella sunshinyii YC6258</name>
    <dbReference type="NCBI Taxonomy" id="1445510"/>
    <lineage>
        <taxon>Bacteria</taxon>
        <taxon>Pseudomonadati</taxon>
        <taxon>Pseudomonadota</taxon>
        <taxon>Gammaproteobacteria</taxon>
        <taxon>Oceanospirillales</taxon>
        <taxon>Saccharospirillaceae</taxon>
        <taxon>Gynuella</taxon>
    </lineage>
</organism>
<dbReference type="FunFam" id="3.40.50.720:FF:000084">
    <property type="entry name" value="Short-chain dehydrogenase reductase"/>
    <property type="match status" value="1"/>
</dbReference>
<dbReference type="InterPro" id="IPR002347">
    <property type="entry name" value="SDR_fam"/>
</dbReference>
<dbReference type="PANTHER" id="PTHR43639">
    <property type="entry name" value="OXIDOREDUCTASE, SHORT-CHAIN DEHYDROGENASE/REDUCTASE FAMILY (AFU_ORTHOLOGUE AFUA_5G02870)"/>
    <property type="match status" value="1"/>
</dbReference>
<dbReference type="PRINTS" id="PR00081">
    <property type="entry name" value="GDHRDH"/>
</dbReference>
<dbReference type="InterPro" id="IPR036291">
    <property type="entry name" value="NAD(P)-bd_dom_sf"/>
</dbReference>
<dbReference type="Gene3D" id="3.40.50.720">
    <property type="entry name" value="NAD(P)-binding Rossmann-like Domain"/>
    <property type="match status" value="1"/>
</dbReference>
<accession>A0A0C5VI18</accession>
<dbReference type="STRING" id="1445510.YC6258_02249"/>
<evidence type="ECO:0000256" key="2">
    <source>
        <dbReference type="ARBA" id="ARBA00023002"/>
    </source>
</evidence>
<proteinExistence type="inferred from homology"/>
<keyword evidence="2" id="KW-0560">Oxidoreductase</keyword>
<dbReference type="AlphaFoldDB" id="A0A0C5VI18"/>
<evidence type="ECO:0000256" key="1">
    <source>
        <dbReference type="ARBA" id="ARBA00006484"/>
    </source>
</evidence>